<evidence type="ECO:0000256" key="5">
    <source>
        <dbReference type="ARBA" id="ARBA00022519"/>
    </source>
</evidence>
<dbReference type="RefSeq" id="WP_342325142.1">
    <property type="nucleotide sequence ID" value="NZ_CP151800.1"/>
</dbReference>
<evidence type="ECO:0000256" key="6">
    <source>
        <dbReference type="ARBA" id="ARBA00022692"/>
    </source>
</evidence>
<evidence type="ECO:0000313" key="12">
    <source>
        <dbReference type="EMBL" id="WZW00232.1"/>
    </source>
</evidence>
<dbReference type="Gene3D" id="3.30.420.380">
    <property type="match status" value="1"/>
</dbReference>
<keyword evidence="9" id="KW-0472">Membrane</keyword>
<reference evidence="12 13" key="1">
    <citation type="submission" date="2024-04" db="EMBL/GenBank/DDBJ databases">
        <title>Kosakonia calanthae sp. nov., a halophilic bacterium isolated from leaves of Calanthe tiplacata.</title>
        <authorList>
            <person name="Wu P."/>
        </authorList>
    </citation>
    <scope>NUCLEOTIDE SEQUENCE [LARGE SCALE GENOMIC DNA]</scope>
    <source>
        <strain evidence="12 13">BYX6</strain>
    </source>
</reference>
<dbReference type="Proteomes" id="UP001466893">
    <property type="component" value="Chromosome"/>
</dbReference>
<dbReference type="InterPro" id="IPR007812">
    <property type="entry name" value="T2SS_protein-GspL"/>
</dbReference>
<evidence type="ECO:0000259" key="11">
    <source>
        <dbReference type="Pfam" id="PF12693"/>
    </source>
</evidence>
<feature type="domain" description="GspL periplasmic" evidence="11">
    <location>
        <begin position="225"/>
        <end position="359"/>
    </location>
</feature>
<comment type="similarity">
    <text evidence="2 10">Belongs to the GSP L family.</text>
</comment>
<evidence type="ECO:0000256" key="9">
    <source>
        <dbReference type="ARBA" id="ARBA00023136"/>
    </source>
</evidence>
<evidence type="ECO:0000313" key="13">
    <source>
        <dbReference type="Proteomes" id="UP001466893"/>
    </source>
</evidence>
<keyword evidence="8" id="KW-1133">Transmembrane helix</keyword>
<evidence type="ECO:0000256" key="1">
    <source>
        <dbReference type="ARBA" id="ARBA00004533"/>
    </source>
</evidence>
<evidence type="ECO:0000256" key="10">
    <source>
        <dbReference type="PIRNR" id="PIRNR015761"/>
    </source>
</evidence>
<evidence type="ECO:0000256" key="3">
    <source>
        <dbReference type="ARBA" id="ARBA00022448"/>
    </source>
</evidence>
<keyword evidence="3 10" id="KW-0813">Transport</keyword>
<proteinExistence type="inferred from homology"/>
<dbReference type="InterPro" id="IPR043129">
    <property type="entry name" value="ATPase_NBD"/>
</dbReference>
<comment type="function">
    <text evidence="10">Inner membrane component of the type II secretion system required for the energy-dependent secretion of extracellular factors such as proteases and toxins from the periplasm.</text>
</comment>
<protein>
    <recommendedName>
        <fullName evidence="10">Type II secretion system protein L</fullName>
        <shortName evidence="10">T2SS protein L</shortName>
    </recommendedName>
</protein>
<dbReference type="PIRSF" id="PIRSF015761">
    <property type="entry name" value="Protein_L"/>
    <property type="match status" value="1"/>
</dbReference>
<keyword evidence="6" id="KW-0812">Transmembrane</keyword>
<keyword evidence="13" id="KW-1185">Reference proteome</keyword>
<name>A0ABZ3BAR4_9ENTR</name>
<accession>A0ABZ3BAR4</accession>
<keyword evidence="5" id="KW-0997">Cell inner membrane</keyword>
<sequence>MTPRHVARLHVRLPPLRELATREITLAWQPINGEWQTETVASLHEIAAGFQASRVEVCPHPADVSMTEIDIPPLRGSALHKAVRGAVELLALMPPEQLIIGYGERHDSGTLPVAWLSAAHLQALLAALTHAGLRIDALLPPPAFLPQPVADEASVARVDNWLVLRSGAASGAMLPFPHGAQDPESRLRDPFPAINAFHWVQASEEGEGWHWSFPLSRPRSDSRASEWLRPLVGWTLAAAVVWLGGLNLYAWRLQREGLALKQQMAEQVQATFPDVSVVLNPLQQARQLRDARISGNAQQNSADFPTLLRLAATLLSASDGQVAKVSYQQGQLDIRWREGAALRRAEVDALQQQAREHQVLVMSDAQGLHLRAGQEQSKPSP</sequence>
<evidence type="ECO:0000256" key="8">
    <source>
        <dbReference type="ARBA" id="ARBA00022989"/>
    </source>
</evidence>
<dbReference type="SUPFAM" id="SSF53067">
    <property type="entry name" value="Actin-like ATPase domain"/>
    <property type="match status" value="1"/>
</dbReference>
<dbReference type="InterPro" id="IPR025691">
    <property type="entry name" value="GspL_pp_dom"/>
</dbReference>
<keyword evidence="4" id="KW-1003">Cell membrane</keyword>
<organism evidence="12 13">
    <name type="scientific">Kosakonia calanthes</name>
    <dbReference type="NCBI Taxonomy" id="3139408"/>
    <lineage>
        <taxon>Bacteria</taxon>
        <taxon>Pseudomonadati</taxon>
        <taxon>Pseudomonadota</taxon>
        <taxon>Gammaproteobacteria</taxon>
        <taxon>Enterobacterales</taxon>
        <taxon>Enterobacteriaceae</taxon>
        <taxon>Kosakonia</taxon>
    </lineage>
</organism>
<keyword evidence="7 10" id="KW-0653">Protein transport</keyword>
<gene>
    <name evidence="12" type="primary">gspL</name>
    <name evidence="12" type="ORF">AAEY27_10255</name>
</gene>
<evidence type="ECO:0000256" key="4">
    <source>
        <dbReference type="ARBA" id="ARBA00022475"/>
    </source>
</evidence>
<dbReference type="EMBL" id="CP151800">
    <property type="protein sequence ID" value="WZW00232.1"/>
    <property type="molecule type" value="Genomic_DNA"/>
</dbReference>
<evidence type="ECO:0000256" key="7">
    <source>
        <dbReference type="ARBA" id="ARBA00022927"/>
    </source>
</evidence>
<comment type="subcellular location">
    <subcellularLocation>
        <location evidence="1">Cell inner membrane</location>
    </subcellularLocation>
</comment>
<dbReference type="NCBIfam" id="TIGR01709">
    <property type="entry name" value="typeII_sec_gspL"/>
    <property type="match status" value="1"/>
</dbReference>
<evidence type="ECO:0000256" key="2">
    <source>
        <dbReference type="ARBA" id="ARBA00005318"/>
    </source>
</evidence>
<dbReference type="Pfam" id="PF12693">
    <property type="entry name" value="GspL_C"/>
    <property type="match status" value="1"/>
</dbReference>